<evidence type="ECO:0000313" key="3">
    <source>
        <dbReference type="EMBL" id="EGC04699.1"/>
    </source>
</evidence>
<dbReference type="Pfam" id="PF00404">
    <property type="entry name" value="Dockerin_1"/>
    <property type="match status" value="1"/>
</dbReference>
<dbReference type="GO" id="GO:0004553">
    <property type="term" value="F:hydrolase activity, hydrolyzing O-glycosyl compounds"/>
    <property type="evidence" value="ECO:0007669"/>
    <property type="project" value="InterPro"/>
</dbReference>
<dbReference type="GO" id="GO:0000272">
    <property type="term" value="P:polysaccharide catabolic process"/>
    <property type="evidence" value="ECO:0007669"/>
    <property type="project" value="InterPro"/>
</dbReference>
<gene>
    <name evidence="3" type="ORF">CUS_7411</name>
</gene>
<evidence type="ECO:0000256" key="1">
    <source>
        <dbReference type="SAM" id="SignalP"/>
    </source>
</evidence>
<dbReference type="Proteomes" id="UP000004259">
    <property type="component" value="Unassembled WGS sequence"/>
</dbReference>
<feature type="chain" id="PRO_5003243540" evidence="1">
    <location>
        <begin position="26"/>
        <end position="294"/>
    </location>
</feature>
<protein>
    <submittedName>
        <fullName evidence="3">Dockerin type I repeat protein</fullName>
    </submittedName>
</protein>
<dbReference type="PROSITE" id="PS51766">
    <property type="entry name" value="DOCKERIN"/>
    <property type="match status" value="1"/>
</dbReference>
<feature type="domain" description="Dockerin" evidence="2">
    <location>
        <begin position="38"/>
        <end position="105"/>
    </location>
</feature>
<proteinExistence type="predicted"/>
<dbReference type="SUPFAM" id="SSF63446">
    <property type="entry name" value="Type I dockerin domain"/>
    <property type="match status" value="1"/>
</dbReference>
<dbReference type="eggNOG" id="COG2340">
    <property type="taxonomic scope" value="Bacteria"/>
</dbReference>
<dbReference type="AlphaFoldDB" id="E9S835"/>
<evidence type="ECO:0000313" key="4">
    <source>
        <dbReference type="Proteomes" id="UP000004259"/>
    </source>
</evidence>
<reference evidence="3 4" key="1">
    <citation type="submission" date="2011-02" db="EMBL/GenBank/DDBJ databases">
        <authorList>
            <person name="Nelson K.E."/>
            <person name="Sutton G."/>
            <person name="Torralba M."/>
            <person name="Durkin S."/>
            <person name="Harkins D."/>
            <person name="Montgomery R."/>
            <person name="Ziemer C."/>
            <person name="Klaassens E."/>
            <person name="Ocuiv P."/>
            <person name="Morrison M."/>
        </authorList>
    </citation>
    <scope>NUCLEOTIDE SEQUENCE [LARGE SCALE GENOMIC DNA]</scope>
    <source>
        <strain evidence="3 4">8</strain>
    </source>
</reference>
<dbReference type="InterPro" id="IPR036439">
    <property type="entry name" value="Dockerin_dom_sf"/>
</dbReference>
<name>E9S835_RUMAL</name>
<evidence type="ECO:0000259" key="2">
    <source>
        <dbReference type="PROSITE" id="PS51766"/>
    </source>
</evidence>
<dbReference type="Gene3D" id="1.10.1330.10">
    <property type="entry name" value="Dockerin domain"/>
    <property type="match status" value="1"/>
</dbReference>
<accession>E9S835</accession>
<keyword evidence="4" id="KW-1185">Reference proteome</keyword>
<dbReference type="STRING" id="246199.CUS_7411"/>
<dbReference type="InterPro" id="IPR016134">
    <property type="entry name" value="Dockerin_dom"/>
</dbReference>
<dbReference type="CDD" id="cd14256">
    <property type="entry name" value="Dockerin_I"/>
    <property type="match status" value="1"/>
</dbReference>
<dbReference type="InterPro" id="IPR002105">
    <property type="entry name" value="Dockerin_1_rpt"/>
</dbReference>
<dbReference type="OrthoDB" id="1829224at2"/>
<dbReference type="RefSeq" id="WP_002847170.1">
    <property type="nucleotide sequence ID" value="NZ_ADKM02000018.1"/>
</dbReference>
<organism evidence="3 4">
    <name type="scientific">Ruminococcus albus 8</name>
    <dbReference type="NCBI Taxonomy" id="246199"/>
    <lineage>
        <taxon>Bacteria</taxon>
        <taxon>Bacillati</taxon>
        <taxon>Bacillota</taxon>
        <taxon>Clostridia</taxon>
        <taxon>Eubacteriales</taxon>
        <taxon>Oscillospiraceae</taxon>
        <taxon>Ruminococcus</taxon>
    </lineage>
</organism>
<comment type="caution">
    <text evidence="3">The sequence shown here is derived from an EMBL/GenBank/DDBJ whole genome shotgun (WGS) entry which is preliminary data.</text>
</comment>
<sequence>MRKRKIAVFLTSVVMALSMAIPANAGKLDPAHITDGLDVGKYGDVNLDGKINVSDTVMASAYLEGKRKLFGENLARTDINNNFIINVSDVVKIAAHVKGIKKLGTMVYGTYNWVFHRSLADMGGYAIQTVTQNDDGSKTFTQYMRYGNDYRMDIANYIENVRTVSYMSYVLYNGKFYTIDRLKDTYSVAPAKSATVDIQGKIDVLLGKGLKYKGERWTLAGSKITLSDDITSYEVYESNTGDNSFYVYNYFIESLSSIDHYDKNGNVKSVEITDIHEIDSQWLGELRKEGVKFE</sequence>
<dbReference type="EMBL" id="ADKM02000018">
    <property type="protein sequence ID" value="EGC04699.1"/>
    <property type="molecule type" value="Genomic_DNA"/>
</dbReference>
<feature type="signal peptide" evidence="1">
    <location>
        <begin position="1"/>
        <end position="25"/>
    </location>
</feature>
<keyword evidence="1" id="KW-0732">Signal</keyword>